<reference evidence="4" key="1">
    <citation type="submission" date="2021-01" db="EMBL/GenBank/DDBJ databases">
        <title>Whole genome shotgun sequence of Virgisporangium aliadipatigenens NBRC 105644.</title>
        <authorList>
            <person name="Komaki H."/>
            <person name="Tamura T."/>
        </authorList>
    </citation>
    <scope>NUCLEOTIDE SEQUENCE</scope>
    <source>
        <strain evidence="4">NBRC 105644</strain>
    </source>
</reference>
<dbReference type="InterPro" id="IPR011635">
    <property type="entry name" value="CARDB"/>
</dbReference>
<comment type="caution">
    <text evidence="4">The sequence shown here is derived from an EMBL/GenBank/DDBJ whole genome shotgun (WGS) entry which is preliminary data.</text>
</comment>
<dbReference type="Gene3D" id="2.60.40.10">
    <property type="entry name" value="Immunoglobulins"/>
    <property type="match status" value="2"/>
</dbReference>
<dbReference type="InterPro" id="IPR000421">
    <property type="entry name" value="FA58C"/>
</dbReference>
<dbReference type="InterPro" id="IPR055149">
    <property type="entry name" value="Agl_cat_D2"/>
</dbReference>
<dbReference type="Pfam" id="PF22816">
    <property type="entry name" value="CatAgl_D2"/>
    <property type="match status" value="1"/>
</dbReference>
<dbReference type="AlphaFoldDB" id="A0A8J4DR03"/>
<dbReference type="SUPFAM" id="SSF49785">
    <property type="entry name" value="Galactose-binding domain-like"/>
    <property type="match status" value="2"/>
</dbReference>
<dbReference type="InterPro" id="IPR013783">
    <property type="entry name" value="Ig-like_fold"/>
</dbReference>
<evidence type="ECO:0000256" key="2">
    <source>
        <dbReference type="SAM" id="SignalP"/>
    </source>
</evidence>
<accession>A0A8J4DR03</accession>
<feature type="domain" description="F5/8 type C" evidence="3">
    <location>
        <begin position="15"/>
        <end position="167"/>
    </location>
</feature>
<keyword evidence="5" id="KW-1185">Reference proteome</keyword>
<organism evidence="4 5">
    <name type="scientific">Virgisporangium aliadipatigenens</name>
    <dbReference type="NCBI Taxonomy" id="741659"/>
    <lineage>
        <taxon>Bacteria</taxon>
        <taxon>Bacillati</taxon>
        <taxon>Actinomycetota</taxon>
        <taxon>Actinomycetes</taxon>
        <taxon>Micromonosporales</taxon>
        <taxon>Micromonosporaceae</taxon>
        <taxon>Virgisporangium</taxon>
    </lineage>
</organism>
<gene>
    <name evidence="4" type="ORF">Val02_45060</name>
</gene>
<name>A0A8J4DR03_9ACTN</name>
<evidence type="ECO:0000256" key="1">
    <source>
        <dbReference type="SAM" id="MobiDB-lite"/>
    </source>
</evidence>
<protein>
    <recommendedName>
        <fullName evidence="3">F5/8 type C domain-containing protein</fullName>
    </recommendedName>
</protein>
<evidence type="ECO:0000259" key="3">
    <source>
        <dbReference type="PROSITE" id="PS50022"/>
    </source>
</evidence>
<dbReference type="InterPro" id="IPR008979">
    <property type="entry name" value="Galactose-bd-like_sf"/>
</dbReference>
<feature type="region of interest" description="Disordered" evidence="1">
    <location>
        <begin position="407"/>
        <end position="429"/>
    </location>
</feature>
<dbReference type="InterPro" id="IPR011050">
    <property type="entry name" value="Pectin_lyase_fold/virulence"/>
</dbReference>
<evidence type="ECO:0000313" key="5">
    <source>
        <dbReference type="Proteomes" id="UP000619260"/>
    </source>
</evidence>
<dbReference type="SUPFAM" id="SSF51126">
    <property type="entry name" value="Pectin lyase-like"/>
    <property type="match status" value="1"/>
</dbReference>
<evidence type="ECO:0000313" key="4">
    <source>
        <dbReference type="EMBL" id="GIJ47620.1"/>
    </source>
</evidence>
<feature type="chain" id="PRO_5035314817" description="F5/8 type C domain-containing protein" evidence="2">
    <location>
        <begin position="30"/>
        <end position="1110"/>
    </location>
</feature>
<dbReference type="PROSITE" id="PS50022">
    <property type="entry name" value="FA58C_3"/>
    <property type="match status" value="1"/>
</dbReference>
<dbReference type="GO" id="GO:0005975">
    <property type="term" value="P:carbohydrate metabolic process"/>
    <property type="evidence" value="ECO:0007669"/>
    <property type="project" value="UniProtKB-ARBA"/>
</dbReference>
<proteinExistence type="predicted"/>
<dbReference type="InterPro" id="IPR006626">
    <property type="entry name" value="PbH1"/>
</dbReference>
<dbReference type="InterPro" id="IPR033801">
    <property type="entry name" value="CBM6-CBM35-CBM36-like_1"/>
</dbReference>
<dbReference type="Gene3D" id="2.60.120.260">
    <property type="entry name" value="Galactose-binding domain-like"/>
    <property type="match status" value="2"/>
</dbReference>
<dbReference type="InterPro" id="IPR012334">
    <property type="entry name" value="Pectin_lyas_fold"/>
</dbReference>
<sequence>MNHPRTLRAGLVAVLVATGLSITPSAAAAADVNHAAGRPTTASGAHGQYPASNVTDGNQATYWESASGAFPQYVQVDLGGAVTINRAVLKLPAGWGARTETLAVQGSTNGTDFGTLSASSGRLFDPGSGNTVTIALTESNVRYVRVTITGNTGWPAGQLSELELWGPGGTDPGDPGGTDLAAGKPLEASSATQNYVAANANDGNIGTYWEAAGHPSTLTARLGANADVTAVVIRLNPDPVWQARTQSIEVLGRAQGATGFSTLKARADYSFSPSGNANTVTVALSGRVADVQLKFHANSGAPGGQVAELRVTGTWAPNPDLVVTGLSWTPSAPDETSAIAFSATVRNAGTAASGATALDVTLNGAVAGTAQVGGLAAGASATVTVGGVRKAQGTYTAAALVDPAGTVAETNEGNNTHTAPQPLTVGQSPGPDLQVVGITSSPANPAVGAPVTFTVAVNNRGTTAAGASTTRVSVGGTTLNGSTGTVAAGATVDVAIGGSWTATSGGATVTATADATNAVAETNETNNQQTKSVVVGRGAAVPYEEHEAEAARHNGTLVTADAQRTYAHTNFGTESSGRASVKLDRTGQFVEFTSTAQANSIVVRNAIPDAAAGGGIEATISLYVNDVYVRKLTLSSKFSWMYGTTDLTDALSNTPSPDARRLFDETSALLAKSYPPGTRFRLQRDAGDTAAYYYIDLVDLEQVAPAASKPTECTSIEQYGARPNDGLDDTDAIQRAVTDDENGVIACVWIPAGEWRQEQKILSPDPNRGTYNQKGVRNAVIKGAGMWHTRLYTTTEPQNVTGNINHPHEGNVGFDIDDNVQLSDLAIFGMTTNRANRGHGLNGRFGKNTKVSNVWIEHVNVGAWVGRDYTDTPAYWNPGDGVEFSGMRIRDTFADGINLSNGTRNSKVFNSALRTTGDDALAVWSSKYVRDQSVDVGHDNRFTNNTIQLPWRANGIAIYGGYGNTAENNIVADTMNYPGIMLATDHSPIPFSGTTTLANNGLYRTGGRFWQDVQLFGAITLYAPESEIKGVVIRDSEIVDSTYDGIQFKSAGNAYPGVRISDVRIAGCLNGAGVLAQGSARGDATLTNVSISGCAVGDVVREPGSQFIFR</sequence>
<dbReference type="Pfam" id="PF22815">
    <property type="entry name" value="CatAgl_D1"/>
    <property type="match status" value="1"/>
</dbReference>
<dbReference type="RefSeq" id="WP_203901112.1">
    <property type="nucleotide sequence ID" value="NZ_BOPF01000015.1"/>
</dbReference>
<dbReference type="Gene3D" id="2.160.20.10">
    <property type="entry name" value="Single-stranded right-handed beta-helix, Pectin lyase-like"/>
    <property type="match status" value="1"/>
</dbReference>
<dbReference type="Proteomes" id="UP000619260">
    <property type="component" value="Unassembled WGS sequence"/>
</dbReference>
<dbReference type="EMBL" id="BOPF01000015">
    <property type="protein sequence ID" value="GIJ47620.1"/>
    <property type="molecule type" value="Genomic_DNA"/>
</dbReference>
<dbReference type="CDD" id="cd14490">
    <property type="entry name" value="CBM6-CBM35-CBM36_like_1"/>
    <property type="match status" value="1"/>
</dbReference>
<dbReference type="SMART" id="SM00231">
    <property type="entry name" value="FA58C"/>
    <property type="match status" value="1"/>
</dbReference>
<feature type="signal peptide" evidence="2">
    <location>
        <begin position="1"/>
        <end position="29"/>
    </location>
</feature>
<dbReference type="Pfam" id="PF07705">
    <property type="entry name" value="CARDB"/>
    <property type="match status" value="2"/>
</dbReference>
<feature type="compositionally biased region" description="Polar residues" evidence="1">
    <location>
        <begin position="408"/>
        <end position="427"/>
    </location>
</feature>
<dbReference type="Pfam" id="PF00754">
    <property type="entry name" value="F5_F8_type_C"/>
    <property type="match status" value="2"/>
</dbReference>
<keyword evidence="2" id="KW-0732">Signal</keyword>
<dbReference type="SMART" id="SM00710">
    <property type="entry name" value="PbH1"/>
    <property type="match status" value="7"/>
</dbReference>